<dbReference type="PANTHER" id="PTHR14208:SF2">
    <property type="entry name" value="PROTEIN KRASAVIETZ"/>
    <property type="match status" value="1"/>
</dbReference>
<gene>
    <name evidence="2" type="ORF">MNEG_5674</name>
</gene>
<protein>
    <recommendedName>
        <fullName evidence="1">W2 domain-containing protein</fullName>
    </recommendedName>
</protein>
<sequence>DNRLLKMFTDVVKALYSSDLVAEDTIQHWYKKGSHPKGRNVFLNDIQPFIKWLEEAEEEDDDEDD</sequence>
<name>A0A0D2JTP5_9CHLO</name>
<reference evidence="2 3" key="1">
    <citation type="journal article" date="2013" name="BMC Genomics">
        <title>Reconstruction of the lipid metabolism for the microalga Monoraphidium neglectum from its genome sequence reveals characteristics suitable for biofuel production.</title>
        <authorList>
            <person name="Bogen C."/>
            <person name="Al-Dilaimi A."/>
            <person name="Albersmeier A."/>
            <person name="Wichmann J."/>
            <person name="Grundmann M."/>
            <person name="Rupp O."/>
            <person name="Lauersen K.J."/>
            <person name="Blifernez-Klassen O."/>
            <person name="Kalinowski J."/>
            <person name="Goesmann A."/>
            <person name="Mussgnug J.H."/>
            <person name="Kruse O."/>
        </authorList>
    </citation>
    <scope>NUCLEOTIDE SEQUENCE [LARGE SCALE GENOMIC DNA]</scope>
    <source>
        <strain evidence="2 3">SAG 48.87</strain>
    </source>
</reference>
<dbReference type="AlphaFoldDB" id="A0A0D2JTP5"/>
<dbReference type="KEGG" id="mng:MNEG_5674"/>
<dbReference type="PANTHER" id="PTHR14208">
    <property type="entry name" value="BASIC LEUCINE ZIPPER AND W2 DOMAIN-CONTAINING PROTEIN"/>
    <property type="match status" value="1"/>
</dbReference>
<dbReference type="GO" id="GO:0016020">
    <property type="term" value="C:membrane"/>
    <property type="evidence" value="ECO:0007669"/>
    <property type="project" value="TreeGrafter"/>
</dbReference>
<dbReference type="PROSITE" id="PS51363">
    <property type="entry name" value="W2"/>
    <property type="match status" value="1"/>
</dbReference>
<evidence type="ECO:0000313" key="2">
    <source>
        <dbReference type="EMBL" id="KIZ02288.1"/>
    </source>
</evidence>
<dbReference type="EMBL" id="KK101082">
    <property type="protein sequence ID" value="KIZ02288.1"/>
    <property type="molecule type" value="Genomic_DNA"/>
</dbReference>
<proteinExistence type="predicted"/>
<evidence type="ECO:0000313" key="3">
    <source>
        <dbReference type="Proteomes" id="UP000054498"/>
    </source>
</evidence>
<accession>A0A0D2JTP5</accession>
<feature type="non-terminal residue" evidence="2">
    <location>
        <position position="1"/>
    </location>
</feature>
<dbReference type="Pfam" id="PF02020">
    <property type="entry name" value="W2"/>
    <property type="match status" value="1"/>
</dbReference>
<keyword evidence="3" id="KW-1185">Reference proteome</keyword>
<organism evidence="2 3">
    <name type="scientific">Monoraphidium neglectum</name>
    <dbReference type="NCBI Taxonomy" id="145388"/>
    <lineage>
        <taxon>Eukaryota</taxon>
        <taxon>Viridiplantae</taxon>
        <taxon>Chlorophyta</taxon>
        <taxon>core chlorophytes</taxon>
        <taxon>Chlorophyceae</taxon>
        <taxon>CS clade</taxon>
        <taxon>Sphaeropleales</taxon>
        <taxon>Selenastraceae</taxon>
        <taxon>Monoraphidium</taxon>
    </lineage>
</organism>
<dbReference type="Gene3D" id="1.25.40.180">
    <property type="match status" value="1"/>
</dbReference>
<dbReference type="SUPFAM" id="SSF48371">
    <property type="entry name" value="ARM repeat"/>
    <property type="match status" value="1"/>
</dbReference>
<dbReference type="InterPro" id="IPR003307">
    <property type="entry name" value="W2_domain"/>
</dbReference>
<dbReference type="GO" id="GO:0005737">
    <property type="term" value="C:cytoplasm"/>
    <property type="evidence" value="ECO:0007669"/>
    <property type="project" value="TreeGrafter"/>
</dbReference>
<dbReference type="SMART" id="SM00515">
    <property type="entry name" value="eIF5C"/>
    <property type="match status" value="1"/>
</dbReference>
<dbReference type="Proteomes" id="UP000054498">
    <property type="component" value="Unassembled WGS sequence"/>
</dbReference>
<dbReference type="GeneID" id="25738551"/>
<dbReference type="InterPro" id="IPR016024">
    <property type="entry name" value="ARM-type_fold"/>
</dbReference>
<feature type="domain" description="W2" evidence="1">
    <location>
        <begin position="1"/>
        <end position="63"/>
    </location>
</feature>
<dbReference type="OrthoDB" id="1727522at2759"/>
<dbReference type="InterPro" id="IPR051245">
    <property type="entry name" value="eIF5-mimic_regulator"/>
</dbReference>
<dbReference type="RefSeq" id="XP_013901307.1">
    <property type="nucleotide sequence ID" value="XM_014045853.1"/>
</dbReference>
<evidence type="ECO:0000259" key="1">
    <source>
        <dbReference type="PROSITE" id="PS51363"/>
    </source>
</evidence>